<dbReference type="Pfam" id="PF07501">
    <property type="entry name" value="G5"/>
    <property type="match status" value="1"/>
</dbReference>
<dbReference type="InterPro" id="IPR007391">
    <property type="entry name" value="Vancomycin_resist_VanW"/>
</dbReference>
<evidence type="ECO:0000256" key="2">
    <source>
        <dbReference type="SAM" id="MobiDB-lite"/>
    </source>
</evidence>
<name>R4KHK1_9FIRM</name>
<evidence type="ECO:0000313" key="4">
    <source>
        <dbReference type="EMBL" id="AGL02079.1"/>
    </source>
</evidence>
<dbReference type="HOGENOM" id="CLU_011572_2_1_9"/>
<keyword evidence="5" id="KW-1185">Reference proteome</keyword>
<dbReference type="KEGG" id="dgi:Desgi_2674"/>
<keyword evidence="1" id="KW-0732">Signal</keyword>
<dbReference type="Pfam" id="PF04294">
    <property type="entry name" value="VanW"/>
    <property type="match status" value="1"/>
</dbReference>
<feature type="domain" description="G5" evidence="3">
    <location>
        <begin position="376"/>
        <end position="454"/>
    </location>
</feature>
<dbReference type="PANTHER" id="PTHR35788">
    <property type="entry name" value="EXPORTED PROTEIN-RELATED"/>
    <property type="match status" value="1"/>
</dbReference>
<sequence length="559" mass="60119">MRRIILLIGAIVLIVAGVMFSFSGASFAVNNKIIPGVYAGSLNLGGLTREQAREQLASMEEKLANTPVVLKHADNTWTMEAGSLGIALDVEKTLQKAVALGHTGSIINQWREQRQVKHEGRHIEPEMSVDRGVLEKKTVAEAGDIIVEPVNAGFRITPADQVEIVPAQSGTSIDFDALEREVSELMKDAAGKEGDSNDDEVGVVELPLLTIQPQRTTEDIEAMQINGRIARYATQFDAGQAGRTYNIKVAAAALDGVLLAPGEDFSFNRVVGPRSSEAGYKNANVIVNNELVQGLGGGVCQVSSTLYNAVLLADLKIAERNNHTLPVAYVPMGQDATVVYGAIDFRFVNNQENYIYISSLVEGNTLIIKIYGNVETAPRVEVASWVTETIKQQIIYEKDPNLATGEQVVKQKGNNGFKVNTVRYVWKNGEKVTEQLPVSYYHPVNRIVAVGTGQVKPSVVVPPDSAVTPVNPGETDEPSPPVSDNGDSGEGVDPAPSVSDDGNSDDLGEPPVNSNDQDIECDDSPPETETVPDPATVAIPGRVSDPVPSSWYRVLKVES</sequence>
<feature type="compositionally biased region" description="Acidic residues" evidence="2">
    <location>
        <begin position="517"/>
        <end position="526"/>
    </location>
</feature>
<dbReference type="EMBL" id="CP003273">
    <property type="protein sequence ID" value="AGL02079.1"/>
    <property type="molecule type" value="Genomic_DNA"/>
</dbReference>
<dbReference type="OrthoDB" id="9797191at2"/>
<organism evidence="4 5">
    <name type="scientific">Desulfoscipio gibsoniae DSM 7213</name>
    <dbReference type="NCBI Taxonomy" id="767817"/>
    <lineage>
        <taxon>Bacteria</taxon>
        <taxon>Bacillati</taxon>
        <taxon>Bacillota</taxon>
        <taxon>Clostridia</taxon>
        <taxon>Eubacteriales</taxon>
        <taxon>Desulfallaceae</taxon>
        <taxon>Desulfoscipio</taxon>
    </lineage>
</organism>
<feature type="region of interest" description="Disordered" evidence="2">
    <location>
        <begin position="458"/>
        <end position="548"/>
    </location>
</feature>
<dbReference type="Proteomes" id="UP000013520">
    <property type="component" value="Chromosome"/>
</dbReference>
<dbReference type="InterPro" id="IPR022029">
    <property type="entry name" value="YoaR-like_PG-bd"/>
</dbReference>
<dbReference type="InterPro" id="IPR011098">
    <property type="entry name" value="G5_dom"/>
</dbReference>
<dbReference type="PANTHER" id="PTHR35788:SF1">
    <property type="entry name" value="EXPORTED PROTEIN"/>
    <property type="match status" value="1"/>
</dbReference>
<evidence type="ECO:0000259" key="3">
    <source>
        <dbReference type="PROSITE" id="PS51109"/>
    </source>
</evidence>
<dbReference type="RefSeq" id="WP_006521808.1">
    <property type="nucleotide sequence ID" value="NC_021184.1"/>
</dbReference>
<dbReference type="InterPro" id="IPR052913">
    <property type="entry name" value="Glycopeptide_resist_protein"/>
</dbReference>
<reference evidence="4 5" key="1">
    <citation type="submission" date="2012-01" db="EMBL/GenBank/DDBJ databases">
        <title>Complete sequence of Desulfotomaculum gibsoniae DSM 7213.</title>
        <authorList>
            <consortium name="US DOE Joint Genome Institute"/>
            <person name="Lucas S."/>
            <person name="Han J."/>
            <person name="Lapidus A."/>
            <person name="Cheng J.-F."/>
            <person name="Goodwin L."/>
            <person name="Pitluck S."/>
            <person name="Peters L."/>
            <person name="Ovchinnikova G."/>
            <person name="Teshima H."/>
            <person name="Detter J.C."/>
            <person name="Han C."/>
            <person name="Tapia R."/>
            <person name="Land M."/>
            <person name="Hauser L."/>
            <person name="Kyrpides N."/>
            <person name="Ivanova N."/>
            <person name="Pagani I."/>
            <person name="Parshina S."/>
            <person name="Plugge C."/>
            <person name="Muyzer G."/>
            <person name="Kuever J."/>
            <person name="Ivanova A."/>
            <person name="Nazina T."/>
            <person name="Klenk H.-P."/>
            <person name="Brambilla E."/>
            <person name="Spring S."/>
            <person name="Stams A.F."/>
            <person name="Woyke T."/>
        </authorList>
    </citation>
    <scope>NUCLEOTIDE SEQUENCE [LARGE SCALE GENOMIC DNA]</scope>
    <source>
        <strain evidence="4 5">DSM 7213</strain>
    </source>
</reference>
<dbReference type="eggNOG" id="COG2720">
    <property type="taxonomic scope" value="Bacteria"/>
</dbReference>
<dbReference type="Pfam" id="PF12229">
    <property type="entry name" value="PG_binding_4"/>
    <property type="match status" value="1"/>
</dbReference>
<proteinExistence type="predicted"/>
<accession>R4KHK1</accession>
<dbReference type="SMART" id="SM01208">
    <property type="entry name" value="G5"/>
    <property type="match status" value="1"/>
</dbReference>
<dbReference type="PROSITE" id="PS51109">
    <property type="entry name" value="G5"/>
    <property type="match status" value="1"/>
</dbReference>
<dbReference type="Gene3D" id="2.20.230.10">
    <property type="entry name" value="Resuscitation-promoting factor rpfb"/>
    <property type="match status" value="1"/>
</dbReference>
<evidence type="ECO:0000256" key="1">
    <source>
        <dbReference type="ARBA" id="ARBA00022729"/>
    </source>
</evidence>
<dbReference type="STRING" id="767817.Desgi_2674"/>
<protein>
    <submittedName>
        <fullName evidence="4">Putative vancomycin resistance protein</fullName>
    </submittedName>
</protein>
<evidence type="ECO:0000313" key="5">
    <source>
        <dbReference type="Proteomes" id="UP000013520"/>
    </source>
</evidence>
<gene>
    <name evidence="4" type="ORF">Desgi_2674</name>
</gene>
<dbReference type="AlphaFoldDB" id="R4KHK1"/>